<protein>
    <submittedName>
        <fullName evidence="1">Uncharacterized protein</fullName>
    </submittedName>
</protein>
<keyword evidence="2" id="KW-1185">Reference proteome</keyword>
<evidence type="ECO:0000313" key="1">
    <source>
        <dbReference type="EMBL" id="PON58751.1"/>
    </source>
</evidence>
<dbReference type="EMBL" id="JXTB01000146">
    <property type="protein sequence ID" value="PON58751.1"/>
    <property type="molecule type" value="Genomic_DNA"/>
</dbReference>
<dbReference type="OrthoDB" id="1689158at2759"/>
<sequence>MAVTPELPFLDLLVSLGLVFSFGNESLTYRLLAKLSDRFRLTFKDILNRVDLFCHFEPIKTSTELVKRFDFTDRPVKESAYWLLFHGAMDFISYRDYLRSLKRILPTHLFILKRIASFRSIGIEPGSQWWMTRGQMRE</sequence>
<dbReference type="AlphaFoldDB" id="A0A2P5CCJ9"/>
<proteinExistence type="predicted"/>
<dbReference type="STRING" id="3476.A0A2P5CCJ9"/>
<name>A0A2P5CCJ9_PARAD</name>
<accession>A0A2P5CCJ9</accession>
<organism evidence="1 2">
    <name type="scientific">Parasponia andersonii</name>
    <name type="common">Sponia andersonii</name>
    <dbReference type="NCBI Taxonomy" id="3476"/>
    <lineage>
        <taxon>Eukaryota</taxon>
        <taxon>Viridiplantae</taxon>
        <taxon>Streptophyta</taxon>
        <taxon>Embryophyta</taxon>
        <taxon>Tracheophyta</taxon>
        <taxon>Spermatophyta</taxon>
        <taxon>Magnoliopsida</taxon>
        <taxon>eudicotyledons</taxon>
        <taxon>Gunneridae</taxon>
        <taxon>Pentapetalae</taxon>
        <taxon>rosids</taxon>
        <taxon>fabids</taxon>
        <taxon>Rosales</taxon>
        <taxon>Cannabaceae</taxon>
        <taxon>Parasponia</taxon>
    </lineage>
</organism>
<dbReference type="Proteomes" id="UP000237105">
    <property type="component" value="Unassembled WGS sequence"/>
</dbReference>
<evidence type="ECO:0000313" key="2">
    <source>
        <dbReference type="Proteomes" id="UP000237105"/>
    </source>
</evidence>
<gene>
    <name evidence="1" type="ORF">PanWU01x14_164870</name>
</gene>
<reference evidence="2" key="1">
    <citation type="submission" date="2016-06" db="EMBL/GenBank/DDBJ databases">
        <title>Parallel loss of symbiosis genes in relatives of nitrogen-fixing non-legume Parasponia.</title>
        <authorList>
            <person name="Van Velzen R."/>
            <person name="Holmer R."/>
            <person name="Bu F."/>
            <person name="Rutten L."/>
            <person name="Van Zeijl A."/>
            <person name="Liu W."/>
            <person name="Santuari L."/>
            <person name="Cao Q."/>
            <person name="Sharma T."/>
            <person name="Shen D."/>
            <person name="Roswanjaya Y."/>
            <person name="Wardhani T."/>
            <person name="Kalhor M.S."/>
            <person name="Jansen J."/>
            <person name="Van den Hoogen J."/>
            <person name="Gungor B."/>
            <person name="Hartog M."/>
            <person name="Hontelez J."/>
            <person name="Verver J."/>
            <person name="Yang W.-C."/>
            <person name="Schijlen E."/>
            <person name="Repin R."/>
            <person name="Schilthuizen M."/>
            <person name="Schranz E."/>
            <person name="Heidstra R."/>
            <person name="Miyata K."/>
            <person name="Fedorova E."/>
            <person name="Kohlen W."/>
            <person name="Bisseling T."/>
            <person name="Smit S."/>
            <person name="Geurts R."/>
        </authorList>
    </citation>
    <scope>NUCLEOTIDE SEQUENCE [LARGE SCALE GENOMIC DNA]</scope>
    <source>
        <strain evidence="2">cv. WU1-14</strain>
    </source>
</reference>
<comment type="caution">
    <text evidence="1">The sequence shown here is derived from an EMBL/GenBank/DDBJ whole genome shotgun (WGS) entry which is preliminary data.</text>
</comment>